<dbReference type="Proteomes" id="UP000789366">
    <property type="component" value="Unassembled WGS sequence"/>
</dbReference>
<name>A0ACA9JX45_9GLOM</name>
<evidence type="ECO:0000313" key="1">
    <source>
        <dbReference type="EMBL" id="CAG8438792.1"/>
    </source>
</evidence>
<gene>
    <name evidence="1" type="ORF">SPELUC_LOCUS11</name>
</gene>
<sequence>MSQFLDKFRNDISKLYENADDYNVLIEIGEGSDKRTFEAHSVLLRSRCKYFHTALKPQWIKRDTEKSEMIILQKPNISPKVFEIILKYIYTGNLDLYNKETKDLLGLLEALDELDLEELFEYVQDFFIVHESKCEFDEFVRPYDSILPKVLQSTPSRYTFSKSQLDDVPLSLIPRKPPYHLDSSIIGPKEAALIANWIDPMEGKSVNGRIQYGPAIVLFKTLKNHMENNKEIIGGYNPVGWNIAPKISRIQQDHKNLAIYDGIKFGPSFGKGDLEFSYEDNPKEGFCRQHCYDDSIRSTKDKFLIEEMEVFGTHINIRDHVISPTFTKSDSNGASSSIFEAETSASASSNPIKSYKKHKGKNSQSNRINKSHTSYLFSRDPDDNNIAYCMICKSLDSKNKKPHPYSRKGGTTTNVTTHLREDFHEFVHGCESGFHILCDKTVKKLIYEAYS</sequence>
<evidence type="ECO:0000313" key="2">
    <source>
        <dbReference type="Proteomes" id="UP000789366"/>
    </source>
</evidence>
<reference evidence="1" key="1">
    <citation type="submission" date="2021-06" db="EMBL/GenBank/DDBJ databases">
        <authorList>
            <person name="Kallberg Y."/>
            <person name="Tangrot J."/>
            <person name="Rosling A."/>
        </authorList>
    </citation>
    <scope>NUCLEOTIDE SEQUENCE</scope>
    <source>
        <strain evidence="1">28 12/20/2015</strain>
    </source>
</reference>
<proteinExistence type="predicted"/>
<comment type="caution">
    <text evidence="1">The sequence shown here is derived from an EMBL/GenBank/DDBJ whole genome shotgun (WGS) entry which is preliminary data.</text>
</comment>
<keyword evidence="2" id="KW-1185">Reference proteome</keyword>
<protein>
    <submittedName>
        <fullName evidence="1">10742_t:CDS:1</fullName>
    </submittedName>
</protein>
<accession>A0ACA9JX45</accession>
<dbReference type="EMBL" id="CAJVPW010000004">
    <property type="protein sequence ID" value="CAG8438792.1"/>
    <property type="molecule type" value="Genomic_DNA"/>
</dbReference>
<organism evidence="1 2">
    <name type="scientific">Cetraspora pellucida</name>
    <dbReference type="NCBI Taxonomy" id="1433469"/>
    <lineage>
        <taxon>Eukaryota</taxon>
        <taxon>Fungi</taxon>
        <taxon>Fungi incertae sedis</taxon>
        <taxon>Mucoromycota</taxon>
        <taxon>Glomeromycotina</taxon>
        <taxon>Glomeromycetes</taxon>
        <taxon>Diversisporales</taxon>
        <taxon>Gigasporaceae</taxon>
        <taxon>Cetraspora</taxon>
    </lineage>
</organism>